<reference evidence="4 5" key="1">
    <citation type="submission" date="2016-06" db="EMBL/GenBank/DDBJ databases">
        <title>Microsymbionts genomes from the relict species Vavilovia formosa.</title>
        <authorList>
            <person name="Chirak E."/>
            <person name="Kimeklis A."/>
            <person name="Andronov E."/>
        </authorList>
    </citation>
    <scope>NUCLEOTIDE SEQUENCE [LARGE SCALE GENOMIC DNA]</scope>
    <source>
        <strain evidence="4 5">Vaf10</strain>
        <plasmid evidence="5">Plasmid unnamed1</plasmid>
    </source>
</reference>
<dbReference type="EMBL" id="CP016287">
    <property type="protein sequence ID" value="ANP89355.1"/>
    <property type="molecule type" value="Genomic_DNA"/>
</dbReference>
<dbReference type="Proteomes" id="UP000092691">
    <property type="component" value="Plasmid unnamed1"/>
</dbReference>
<dbReference type="OrthoDB" id="8402284at2"/>
<keyword evidence="4" id="KW-0614">Plasmid</keyword>
<dbReference type="GO" id="GO:0042619">
    <property type="term" value="P:poly-hydroxybutyrate biosynthetic process"/>
    <property type="evidence" value="ECO:0007669"/>
    <property type="project" value="UniProtKB-KW"/>
</dbReference>
<proteinExistence type="predicted"/>
<geneLocation type="plasmid" evidence="4 5">
    <name>unnamed1</name>
</geneLocation>
<name>A0A1B1CHV2_RHILE</name>
<evidence type="ECO:0000313" key="5">
    <source>
        <dbReference type="Proteomes" id="UP000092691"/>
    </source>
</evidence>
<dbReference type="InterPro" id="IPR010123">
    <property type="entry name" value="PHA_synth_III_E"/>
</dbReference>
<dbReference type="AlphaFoldDB" id="A0A1B1CHV2"/>
<evidence type="ECO:0000313" key="4">
    <source>
        <dbReference type="EMBL" id="ANP89355.1"/>
    </source>
</evidence>
<evidence type="ECO:0000256" key="1">
    <source>
        <dbReference type="ARBA" id="ARBA00004683"/>
    </source>
</evidence>
<keyword evidence="3" id="KW-0583">PHB biosynthesis</keyword>
<comment type="pathway">
    <text evidence="1">Biopolymer metabolism; poly-(R)-3-hydroxybutanoate biosynthesis.</text>
</comment>
<organism evidence="4 5">
    <name type="scientific">Rhizobium leguminosarum</name>
    <dbReference type="NCBI Taxonomy" id="384"/>
    <lineage>
        <taxon>Bacteria</taxon>
        <taxon>Pseudomonadati</taxon>
        <taxon>Pseudomonadota</taxon>
        <taxon>Alphaproteobacteria</taxon>
        <taxon>Hyphomicrobiales</taxon>
        <taxon>Rhizobiaceae</taxon>
        <taxon>Rhizobium/Agrobacterium group</taxon>
        <taxon>Rhizobium</taxon>
    </lineage>
</organism>
<gene>
    <name evidence="4" type="ORF">BA011_26705</name>
</gene>
<dbReference type="UniPathway" id="UPA00917"/>
<dbReference type="Pfam" id="PF09712">
    <property type="entry name" value="PHA_synth_III_E"/>
    <property type="match status" value="1"/>
</dbReference>
<accession>A0A1B1CHV2</accession>
<sequence length="233" mass="26339">MTPSSDDQPVFSQMLLRMSEMWRSNMEQSGEVGKLWFNSMMPFFTMRAADSSLFAAAQGGEILKTIKRMVEGPHLADMCNLDRQVYALMAAWMDVGQRMAAYHAIASVPWSKAYERYSATLAGTKEGDAKDFGWRKAFDKWRDIANKELISNLRSKDFLAAQRELLLAALDLRTCQQQMTDSVAKLLGVPSQHDFDELTRQFTELRREVRASIRAQRDEVEGARGVATQPGKG</sequence>
<evidence type="ECO:0000256" key="3">
    <source>
        <dbReference type="ARBA" id="ARBA00022752"/>
    </source>
</evidence>
<protein>
    <recommendedName>
        <fullName evidence="2">Poly(3-hydroxyalkanoate) polymerase subunit PhaE</fullName>
    </recommendedName>
</protein>
<evidence type="ECO:0000256" key="2">
    <source>
        <dbReference type="ARBA" id="ARBA00019066"/>
    </source>
</evidence>